<keyword evidence="1" id="KW-1133">Transmembrane helix</keyword>
<accession>A0A314ULW0</accession>
<organism evidence="2 3">
    <name type="scientific">Prunus yedoensis var. nudiflora</name>
    <dbReference type="NCBI Taxonomy" id="2094558"/>
    <lineage>
        <taxon>Eukaryota</taxon>
        <taxon>Viridiplantae</taxon>
        <taxon>Streptophyta</taxon>
        <taxon>Embryophyta</taxon>
        <taxon>Tracheophyta</taxon>
        <taxon>Spermatophyta</taxon>
        <taxon>Magnoliopsida</taxon>
        <taxon>eudicotyledons</taxon>
        <taxon>Gunneridae</taxon>
        <taxon>Pentapetalae</taxon>
        <taxon>rosids</taxon>
        <taxon>fabids</taxon>
        <taxon>Rosales</taxon>
        <taxon>Rosaceae</taxon>
        <taxon>Amygdaloideae</taxon>
        <taxon>Amygdaleae</taxon>
        <taxon>Prunus</taxon>
    </lineage>
</organism>
<keyword evidence="1" id="KW-0812">Transmembrane</keyword>
<evidence type="ECO:0000256" key="1">
    <source>
        <dbReference type="SAM" id="Phobius"/>
    </source>
</evidence>
<keyword evidence="3" id="KW-1185">Reference proteome</keyword>
<name>A0A314ULW0_PRUYE</name>
<comment type="caution">
    <text evidence="2">The sequence shown here is derived from an EMBL/GenBank/DDBJ whole genome shotgun (WGS) entry which is preliminary data.</text>
</comment>
<gene>
    <name evidence="2" type="ORF">Pyn_39075</name>
</gene>
<evidence type="ECO:0000313" key="3">
    <source>
        <dbReference type="Proteomes" id="UP000250321"/>
    </source>
</evidence>
<evidence type="ECO:0000313" key="2">
    <source>
        <dbReference type="EMBL" id="PQM35699.1"/>
    </source>
</evidence>
<feature type="transmembrane region" description="Helical" evidence="1">
    <location>
        <begin position="20"/>
        <end position="40"/>
    </location>
</feature>
<reference evidence="2 3" key="1">
    <citation type="submission" date="2018-02" db="EMBL/GenBank/DDBJ databases">
        <title>Draft genome of wild Prunus yedoensis var. nudiflora.</title>
        <authorList>
            <person name="Baek S."/>
            <person name="Kim J.-H."/>
            <person name="Choi K."/>
            <person name="Kim G.-B."/>
            <person name="Cho A."/>
            <person name="Jang H."/>
            <person name="Shin C.-H."/>
            <person name="Yu H.-J."/>
            <person name="Mun J.-H."/>
        </authorList>
    </citation>
    <scope>NUCLEOTIDE SEQUENCE [LARGE SCALE GENOMIC DNA]</scope>
    <source>
        <strain evidence="3">cv. Jeju island</strain>
        <tissue evidence="2">Leaf</tissue>
    </source>
</reference>
<sequence>MLFSSRGPLFPTPPTLPFQSTTILVFIIPTFVVLLLFLTVPSAHRAPSPGSHFRAINRRICDESCALECHGNMLLRPPTHCDTCLRRCNIQLPPSLYQCTAGCAYNFITSTSQSTDHSVAAAAEEVKRHVGSCYKKCNQIVCSILVSNASFVVLHFQSLHQNPSSSP</sequence>
<dbReference type="EMBL" id="PJQY01003640">
    <property type="protein sequence ID" value="PQM35699.1"/>
    <property type="molecule type" value="Genomic_DNA"/>
</dbReference>
<dbReference type="Proteomes" id="UP000250321">
    <property type="component" value="Unassembled WGS sequence"/>
</dbReference>
<keyword evidence="1" id="KW-0472">Membrane</keyword>
<protein>
    <submittedName>
        <fullName evidence="2">Uncharacterized protein</fullName>
    </submittedName>
</protein>
<dbReference type="OrthoDB" id="10561054at2759"/>
<dbReference type="AlphaFoldDB" id="A0A314ULW0"/>
<proteinExistence type="predicted"/>